<dbReference type="AlphaFoldDB" id="A0AAV6UGK0"/>
<dbReference type="EMBL" id="JAFNEN010000442">
    <property type="protein sequence ID" value="KAG8182883.1"/>
    <property type="molecule type" value="Genomic_DNA"/>
</dbReference>
<sequence>MRSSRRWQDIACFPVYTFQIEQSSEFPEDSSAANQDSTGKRSRDVHHSTRALLRDRDHFDRAVVRCSMFGLKWKRGCEKAF</sequence>
<organism evidence="2 3">
    <name type="scientific">Oedothorax gibbosus</name>
    <dbReference type="NCBI Taxonomy" id="931172"/>
    <lineage>
        <taxon>Eukaryota</taxon>
        <taxon>Metazoa</taxon>
        <taxon>Ecdysozoa</taxon>
        <taxon>Arthropoda</taxon>
        <taxon>Chelicerata</taxon>
        <taxon>Arachnida</taxon>
        <taxon>Araneae</taxon>
        <taxon>Araneomorphae</taxon>
        <taxon>Entelegynae</taxon>
        <taxon>Araneoidea</taxon>
        <taxon>Linyphiidae</taxon>
        <taxon>Erigoninae</taxon>
        <taxon>Oedothorax</taxon>
    </lineage>
</organism>
<reference evidence="2 3" key="1">
    <citation type="journal article" date="2022" name="Nat. Ecol. Evol.">
        <title>A masculinizing supergene underlies an exaggerated male reproductive morph in a spider.</title>
        <authorList>
            <person name="Hendrickx F."/>
            <person name="De Corte Z."/>
            <person name="Sonet G."/>
            <person name="Van Belleghem S.M."/>
            <person name="Kostlbacher S."/>
            <person name="Vangestel C."/>
        </authorList>
    </citation>
    <scope>NUCLEOTIDE SEQUENCE [LARGE SCALE GENOMIC DNA]</scope>
    <source>
        <strain evidence="2">W744_W776</strain>
    </source>
</reference>
<proteinExistence type="predicted"/>
<feature type="compositionally biased region" description="Polar residues" evidence="1">
    <location>
        <begin position="23"/>
        <end position="37"/>
    </location>
</feature>
<protein>
    <submittedName>
        <fullName evidence="2">Uncharacterized protein</fullName>
    </submittedName>
</protein>
<evidence type="ECO:0000313" key="3">
    <source>
        <dbReference type="Proteomes" id="UP000827092"/>
    </source>
</evidence>
<evidence type="ECO:0000313" key="2">
    <source>
        <dbReference type="EMBL" id="KAG8182883.1"/>
    </source>
</evidence>
<gene>
    <name evidence="2" type="ORF">JTE90_004249</name>
</gene>
<accession>A0AAV6UGK0</accession>
<feature type="compositionally biased region" description="Basic and acidic residues" evidence="1">
    <location>
        <begin position="38"/>
        <end position="48"/>
    </location>
</feature>
<evidence type="ECO:0000256" key="1">
    <source>
        <dbReference type="SAM" id="MobiDB-lite"/>
    </source>
</evidence>
<keyword evidence="3" id="KW-1185">Reference proteome</keyword>
<comment type="caution">
    <text evidence="2">The sequence shown here is derived from an EMBL/GenBank/DDBJ whole genome shotgun (WGS) entry which is preliminary data.</text>
</comment>
<name>A0AAV6UGK0_9ARAC</name>
<dbReference type="Proteomes" id="UP000827092">
    <property type="component" value="Unassembled WGS sequence"/>
</dbReference>
<feature type="region of interest" description="Disordered" evidence="1">
    <location>
        <begin position="23"/>
        <end position="48"/>
    </location>
</feature>